<evidence type="ECO:0000259" key="12">
    <source>
        <dbReference type="Pfam" id="PF14703"/>
    </source>
</evidence>
<comment type="caution">
    <text evidence="13">The sequence shown here is derived from an EMBL/GenBank/DDBJ whole genome shotgun (WGS) entry which is preliminary data.</text>
</comment>
<evidence type="ECO:0000256" key="4">
    <source>
        <dbReference type="ARBA" id="ARBA00022692"/>
    </source>
</evidence>
<dbReference type="PANTHER" id="PTHR13018">
    <property type="entry name" value="PROBABLE MEMBRANE PROTEIN DUF221-RELATED"/>
    <property type="match status" value="1"/>
</dbReference>
<dbReference type="RefSeq" id="XP_016640795.1">
    <property type="nucleotide sequence ID" value="XM_016788968.1"/>
</dbReference>
<dbReference type="Pfam" id="PF12621">
    <property type="entry name" value="PHM7_ext"/>
    <property type="match status" value="1"/>
</dbReference>
<feature type="compositionally biased region" description="Polar residues" evidence="7">
    <location>
        <begin position="268"/>
        <end position="277"/>
    </location>
</feature>
<feature type="transmembrane region" description="Helical" evidence="8">
    <location>
        <begin position="399"/>
        <end position="424"/>
    </location>
</feature>
<keyword evidence="14" id="KW-1185">Reference proteome</keyword>
<dbReference type="Pfam" id="PF13967">
    <property type="entry name" value="RSN1_TM"/>
    <property type="match status" value="1"/>
</dbReference>
<accession>A0A084G0Y4</accession>
<evidence type="ECO:0000256" key="7">
    <source>
        <dbReference type="SAM" id="MobiDB-lite"/>
    </source>
</evidence>
<evidence type="ECO:0000256" key="5">
    <source>
        <dbReference type="ARBA" id="ARBA00022989"/>
    </source>
</evidence>
<feature type="region of interest" description="Disordered" evidence="7">
    <location>
        <begin position="261"/>
        <end position="286"/>
    </location>
</feature>
<dbReference type="GO" id="GO:0005886">
    <property type="term" value="C:plasma membrane"/>
    <property type="evidence" value="ECO:0007669"/>
    <property type="project" value="TreeGrafter"/>
</dbReference>
<feature type="transmembrane region" description="Helical" evidence="8">
    <location>
        <begin position="12"/>
        <end position="38"/>
    </location>
</feature>
<feature type="domain" description="CSC1/OSCA1-like 7TM region" evidence="9">
    <location>
        <begin position="397"/>
        <end position="670"/>
    </location>
</feature>
<dbReference type="Pfam" id="PF02714">
    <property type="entry name" value="RSN1_7TM"/>
    <property type="match status" value="1"/>
</dbReference>
<dbReference type="InterPro" id="IPR032880">
    <property type="entry name" value="CSC1/OSCA1-like_N"/>
</dbReference>
<comment type="subcellular location">
    <subcellularLocation>
        <location evidence="1">Membrane</location>
        <topology evidence="1">Multi-pass membrane protein</topology>
    </subcellularLocation>
</comment>
<evidence type="ECO:0000256" key="1">
    <source>
        <dbReference type="ARBA" id="ARBA00004141"/>
    </source>
</evidence>
<dbReference type="VEuPathDB" id="FungiDB:SAPIO_CDS7020"/>
<evidence type="ECO:0000313" key="13">
    <source>
        <dbReference type="EMBL" id="KEZ40996.1"/>
    </source>
</evidence>
<comment type="similarity">
    <text evidence="2">Belongs to the CSC1 (TC 1.A.17) family.</text>
</comment>
<feature type="region of interest" description="Disordered" evidence="7">
    <location>
        <begin position="732"/>
        <end position="752"/>
    </location>
</feature>
<dbReference type="InterPro" id="IPR022257">
    <property type="entry name" value="PHM7_ext"/>
</dbReference>
<evidence type="ECO:0000259" key="10">
    <source>
        <dbReference type="Pfam" id="PF12621"/>
    </source>
</evidence>
<keyword evidence="5 8" id="KW-1133">Transmembrane helix</keyword>
<evidence type="ECO:0000256" key="2">
    <source>
        <dbReference type="ARBA" id="ARBA00007779"/>
    </source>
</evidence>
<dbReference type="InterPro" id="IPR045122">
    <property type="entry name" value="Csc1-like"/>
</dbReference>
<feature type="transmembrane region" description="Helical" evidence="8">
    <location>
        <begin position="610"/>
        <end position="630"/>
    </location>
</feature>
<dbReference type="OMA" id="DPTQVIW"/>
<dbReference type="GO" id="GO:0005227">
    <property type="term" value="F:calcium-activated cation channel activity"/>
    <property type="evidence" value="ECO:0007669"/>
    <property type="project" value="InterPro"/>
</dbReference>
<feature type="domain" description="CSC1/OSCA1-like N-terminal transmembrane" evidence="11">
    <location>
        <begin position="17"/>
        <end position="170"/>
    </location>
</feature>
<keyword evidence="3" id="KW-0813">Transport</keyword>
<feature type="transmembrane region" description="Helical" evidence="8">
    <location>
        <begin position="149"/>
        <end position="168"/>
    </location>
</feature>
<feature type="domain" description="CSC1/OSCA1-like cytosolic" evidence="12">
    <location>
        <begin position="193"/>
        <end position="385"/>
    </location>
</feature>
<feature type="transmembrane region" description="Helical" evidence="8">
    <location>
        <begin position="93"/>
        <end position="116"/>
    </location>
</feature>
<reference evidence="13 14" key="1">
    <citation type="journal article" date="2014" name="Genome Announc.">
        <title>Draft genome sequence of the pathogenic fungus Scedosporium apiospermum.</title>
        <authorList>
            <person name="Vandeputte P."/>
            <person name="Ghamrawi S."/>
            <person name="Rechenmann M."/>
            <person name="Iltis A."/>
            <person name="Giraud S."/>
            <person name="Fleury M."/>
            <person name="Thornton C."/>
            <person name="Delhaes L."/>
            <person name="Meyer W."/>
            <person name="Papon N."/>
            <person name="Bouchara J.P."/>
        </authorList>
    </citation>
    <scope>NUCLEOTIDE SEQUENCE [LARGE SCALE GENOMIC DNA]</scope>
    <source>
        <strain evidence="13 14">IHEM 14462</strain>
    </source>
</reference>
<evidence type="ECO:0000256" key="8">
    <source>
        <dbReference type="SAM" id="Phobius"/>
    </source>
</evidence>
<sequence length="865" mass="97014">MSDSDAAETKPATLQGMVTTLVTGGLVAFIMIGIFLIIRKGARRYYAPRTYLGTIPEKERTPALPNGIFNWFGSFWKIPDAHALRTQSLDGYLFLRFLRICTTICFVGLCMTWPTLFPINATGGGNAEQLDILSISNINIQDSANRNRLFGHVLVAWIFYGFVLYMIMRECIFYIYLRQAFLLTPQVARRISSRTVLFTSVPQAYLNVDKIRLMFKETAKHIWITGDTDDLDKLVEERTKVAMKLEAAEVKLLKLANANRVKSKDGSSETSKQQSPPQELESGDLAARWVPKDKRPTHRLGLLGLVGEKVDTIEWSREKLSTLTPEIEEAQAKYLAGESKPIPAVFVEFYTQSDAQSAVQSLTHHDPLQMSPRYIGVSPEEVIWKSLRVPWWQKIVRRYIVLAFLTAMIIFWAIPVAFVASISQVDTLRAKWSWLSFLDKVPEVVMGFITGLLPAVALSILMSLVPVVIRLCARFAGEPTDSQVELFTQAVYFAFQVVQVFLVTTISGSVFSVLGTFAKEGPGKVFETLSAAIPKSSNFYISFFIVQGITIASSVLTQVAGYVIFRLTYKFLARTPRAMYNKWTTLSAISWGQVLPIYTNIAVISITYSVIAPLMLFWSTIGMALFYLAYRYNILFVNDSGIDTRGLIYPRAMKQLLVGVYLAEICMVGMCAVSKAFWPMIVMIVFLVFTVFFHITVQSALNPLLYNLPRSLEVEEESLMEHGEADDAIEEDATAGEGSTSAGGKNVKASASAPPKGNFLTKFFKPWKYSSYAQLRKLIPRHQYGPGETLEEATEANSYNPPSVNDRPPLLWIPQDVAGLSKHEIANTEGVIPITDEGCTLDDKNKIIWDEIEARPPIWEEKPHY</sequence>
<dbReference type="Pfam" id="PF14703">
    <property type="entry name" value="PHM7_cyt"/>
    <property type="match status" value="1"/>
</dbReference>
<evidence type="ECO:0000256" key="6">
    <source>
        <dbReference type="ARBA" id="ARBA00023136"/>
    </source>
</evidence>
<dbReference type="OrthoDB" id="1076608at2759"/>
<dbReference type="EMBL" id="JOWA01000110">
    <property type="protein sequence ID" value="KEZ40996.1"/>
    <property type="molecule type" value="Genomic_DNA"/>
</dbReference>
<dbReference type="InterPro" id="IPR027815">
    <property type="entry name" value="CSC1/OSCA1-like_cyt"/>
</dbReference>
<feature type="transmembrane region" description="Helical" evidence="8">
    <location>
        <begin position="586"/>
        <end position="604"/>
    </location>
</feature>
<protein>
    <submittedName>
        <fullName evidence="13">Duf221 domain-containing protein</fullName>
    </submittedName>
</protein>
<name>A0A084G0Y4_PSEDA</name>
<evidence type="ECO:0000313" key="14">
    <source>
        <dbReference type="Proteomes" id="UP000028545"/>
    </source>
</evidence>
<feature type="transmembrane region" description="Helical" evidence="8">
    <location>
        <begin position="538"/>
        <end position="565"/>
    </location>
</feature>
<proteinExistence type="inferred from homology"/>
<evidence type="ECO:0000259" key="9">
    <source>
        <dbReference type="Pfam" id="PF02714"/>
    </source>
</evidence>
<dbReference type="InterPro" id="IPR003864">
    <property type="entry name" value="CSC1/OSCA1-like_7TM"/>
</dbReference>
<evidence type="ECO:0000256" key="3">
    <source>
        <dbReference type="ARBA" id="ARBA00022448"/>
    </source>
</evidence>
<dbReference type="Proteomes" id="UP000028545">
    <property type="component" value="Unassembled WGS sequence"/>
</dbReference>
<keyword evidence="4 8" id="KW-0812">Transmembrane</keyword>
<feature type="domain" description="10TM putative phosphate transporter extracellular tail" evidence="10">
    <location>
        <begin position="763"/>
        <end position="857"/>
    </location>
</feature>
<feature type="transmembrane region" description="Helical" evidence="8">
    <location>
        <begin position="444"/>
        <end position="469"/>
    </location>
</feature>
<feature type="transmembrane region" description="Helical" evidence="8">
    <location>
        <begin position="490"/>
        <end position="518"/>
    </location>
</feature>
<organism evidence="13 14">
    <name type="scientific">Pseudallescheria apiosperma</name>
    <name type="common">Scedosporium apiospermum</name>
    <dbReference type="NCBI Taxonomy" id="563466"/>
    <lineage>
        <taxon>Eukaryota</taxon>
        <taxon>Fungi</taxon>
        <taxon>Dikarya</taxon>
        <taxon>Ascomycota</taxon>
        <taxon>Pezizomycotina</taxon>
        <taxon>Sordariomycetes</taxon>
        <taxon>Hypocreomycetidae</taxon>
        <taxon>Microascales</taxon>
        <taxon>Microascaceae</taxon>
        <taxon>Scedosporium</taxon>
    </lineage>
</organism>
<dbReference type="KEGG" id="sapo:SAPIO_CDS7020"/>
<gene>
    <name evidence="13" type="ORF">SAPIO_CDS7020</name>
</gene>
<keyword evidence="6 8" id="KW-0472">Membrane</keyword>
<evidence type="ECO:0000259" key="11">
    <source>
        <dbReference type="Pfam" id="PF13967"/>
    </source>
</evidence>
<feature type="transmembrane region" description="Helical" evidence="8">
    <location>
        <begin position="676"/>
        <end position="697"/>
    </location>
</feature>
<dbReference type="GeneID" id="27726092"/>
<dbReference type="AlphaFoldDB" id="A0A084G0Y4"/>
<feature type="compositionally biased region" description="Low complexity" evidence="7">
    <location>
        <begin position="735"/>
        <end position="744"/>
    </location>
</feature>
<dbReference type="HOGENOM" id="CLU_002458_2_1_1"/>
<dbReference type="PANTHER" id="PTHR13018:SF26">
    <property type="entry name" value="DOMAIN PROTEIN, PUTATIVE (AFU_ORTHOLOGUE AFUA_5G10920)-RELATED"/>
    <property type="match status" value="1"/>
</dbReference>